<proteinExistence type="predicted"/>
<evidence type="ECO:0000259" key="1">
    <source>
        <dbReference type="Pfam" id="PF02602"/>
    </source>
</evidence>
<organism evidence="2 3">
    <name type="scientific">Haloarcula taiwanensis</name>
    <dbReference type="NCBI Taxonomy" id="1932004"/>
    <lineage>
        <taxon>Archaea</taxon>
        <taxon>Methanobacteriati</taxon>
        <taxon>Methanobacteriota</taxon>
        <taxon>Stenosarchaea group</taxon>
        <taxon>Halobacteria</taxon>
        <taxon>Halobacteriales</taxon>
        <taxon>Haloarculaceae</taxon>
        <taxon>Haloarcula</taxon>
    </lineage>
</organism>
<gene>
    <name evidence="2" type="ORF">BVU17_01645</name>
</gene>
<evidence type="ECO:0000313" key="2">
    <source>
        <dbReference type="EMBL" id="AUG46284.1"/>
    </source>
</evidence>
<dbReference type="EMBL" id="CP019154">
    <property type="protein sequence ID" value="AUG46284.1"/>
    <property type="molecule type" value="Genomic_DNA"/>
</dbReference>
<dbReference type="Gene3D" id="3.40.50.10090">
    <property type="match status" value="2"/>
</dbReference>
<dbReference type="Pfam" id="PF02602">
    <property type="entry name" value="HEM4"/>
    <property type="match status" value="1"/>
</dbReference>
<feature type="domain" description="Tetrapyrrole biosynthesis uroporphyrinogen III synthase" evidence="1">
    <location>
        <begin position="21"/>
        <end position="249"/>
    </location>
</feature>
<dbReference type="Proteomes" id="UP000242917">
    <property type="component" value="Chromosome I"/>
</dbReference>
<sequence>MREEPRLRVAAFRPADDRLDDAVELIESLGADPVPDPMLAVEPAAAGDIDGDGDDGPVTPRTDADYVVLTSKTGVELAAEAGWDSGEATVCAIGESTAAALHEAGYGVDIIPAEYSSTGLVETLAGAVDGARVEVARSDHGSAVLTDGLEAAGAYVHETVLYRLVRPPESGESTELAASGDLDAALFTSSLTVEHFLDAAAERGVREAAVDGLNEATVGAIGEPTRETAEAAGIAVDVVPEQADFEALTCETVEAAAPTHHE</sequence>
<evidence type="ECO:0000313" key="3">
    <source>
        <dbReference type="Proteomes" id="UP000242917"/>
    </source>
</evidence>
<keyword evidence="3" id="KW-1185">Reference proteome</keyword>
<dbReference type="NCBIfam" id="NF004587">
    <property type="entry name" value="PRK05928.2-5"/>
    <property type="match status" value="1"/>
</dbReference>
<dbReference type="InterPro" id="IPR003754">
    <property type="entry name" value="4pyrrol_synth_uPrphyn_synth"/>
</dbReference>
<dbReference type="KEGG" id="hta:BVU17_01645"/>
<dbReference type="OrthoDB" id="15395at2157"/>
<dbReference type="CDD" id="cd06578">
    <property type="entry name" value="HemD"/>
    <property type="match status" value="1"/>
</dbReference>
<dbReference type="AlphaFoldDB" id="A0A2H4ZUX4"/>
<dbReference type="InterPro" id="IPR039793">
    <property type="entry name" value="UROS/Hem4"/>
</dbReference>
<dbReference type="PANTHER" id="PTHR40082:SF1">
    <property type="entry name" value="BLR5956 PROTEIN"/>
    <property type="match status" value="1"/>
</dbReference>
<accession>A0A2H4ZUX4</accession>
<dbReference type="SUPFAM" id="SSF69618">
    <property type="entry name" value="HemD-like"/>
    <property type="match status" value="1"/>
</dbReference>
<reference evidence="2 3" key="1">
    <citation type="submission" date="2017-01" db="EMBL/GenBank/DDBJ databases">
        <title>A Red Light-Sensitive Sensory Rhodopsin I From Haloarcula taiwanensis, A New Haloarchaeon Isolated From Taiwan.</title>
        <authorList>
            <person name="Yang C.-S."/>
            <person name="Han Y.-A."/>
            <person name="Chen P.-C."/>
            <person name="Ng W.V."/>
            <person name="Chen T.-W."/>
        </authorList>
    </citation>
    <scope>NUCLEOTIDE SEQUENCE [LARGE SCALE GENOMIC DNA]</scope>
    <source>
        <strain evidence="2 3">Taiwanensis</strain>
    </source>
</reference>
<protein>
    <submittedName>
        <fullName evidence="2">Uroporphyrinogen-III synthase</fullName>
    </submittedName>
</protein>
<dbReference type="GO" id="GO:0004852">
    <property type="term" value="F:uroporphyrinogen-III synthase activity"/>
    <property type="evidence" value="ECO:0007669"/>
    <property type="project" value="InterPro"/>
</dbReference>
<name>A0A2H4ZUX4_9EURY</name>
<dbReference type="GO" id="GO:0006780">
    <property type="term" value="P:uroporphyrinogen III biosynthetic process"/>
    <property type="evidence" value="ECO:0007669"/>
    <property type="project" value="InterPro"/>
</dbReference>
<dbReference type="PANTHER" id="PTHR40082">
    <property type="entry name" value="BLR5956 PROTEIN"/>
    <property type="match status" value="1"/>
</dbReference>
<dbReference type="InterPro" id="IPR036108">
    <property type="entry name" value="4pyrrol_syn_uPrphyn_synt_sf"/>
</dbReference>